<dbReference type="GO" id="GO:0008270">
    <property type="term" value="F:zinc ion binding"/>
    <property type="evidence" value="ECO:0007669"/>
    <property type="project" value="UniProtKB-KW"/>
</dbReference>
<keyword evidence="5" id="KW-0862">Zinc</keyword>
<organism evidence="13 14">
    <name type="scientific">Xenopus laevis</name>
    <name type="common">African clawed frog</name>
    <dbReference type="NCBI Taxonomy" id="8355"/>
    <lineage>
        <taxon>Eukaryota</taxon>
        <taxon>Metazoa</taxon>
        <taxon>Chordata</taxon>
        <taxon>Craniata</taxon>
        <taxon>Vertebrata</taxon>
        <taxon>Euteleostomi</taxon>
        <taxon>Amphibia</taxon>
        <taxon>Batrachia</taxon>
        <taxon>Anura</taxon>
        <taxon>Pipoidea</taxon>
        <taxon>Pipidae</taxon>
        <taxon>Xenopodinae</taxon>
        <taxon>Xenopus</taxon>
        <taxon>Xenopus</taxon>
    </lineage>
</organism>
<keyword evidence="9" id="KW-0539">Nucleus</keyword>
<protein>
    <recommendedName>
        <fullName evidence="10">Zinc finger protein 750</fullName>
    </recommendedName>
</protein>
<evidence type="ECO:0000259" key="12">
    <source>
        <dbReference type="Pfam" id="PF15269"/>
    </source>
</evidence>
<evidence type="ECO:0000313" key="14">
    <source>
        <dbReference type="Proteomes" id="UP000694892"/>
    </source>
</evidence>
<dbReference type="EMBL" id="CM004483">
    <property type="protein sequence ID" value="OCT60768.1"/>
    <property type="molecule type" value="Genomic_DNA"/>
</dbReference>
<evidence type="ECO:0000256" key="11">
    <source>
        <dbReference type="SAM" id="MobiDB-lite"/>
    </source>
</evidence>
<evidence type="ECO:0000256" key="5">
    <source>
        <dbReference type="ARBA" id="ARBA00022833"/>
    </source>
</evidence>
<feature type="region of interest" description="Disordered" evidence="11">
    <location>
        <begin position="598"/>
        <end position="676"/>
    </location>
</feature>
<feature type="region of interest" description="Disordered" evidence="11">
    <location>
        <begin position="373"/>
        <end position="464"/>
    </location>
</feature>
<keyword evidence="8" id="KW-0804">Transcription</keyword>
<dbReference type="Proteomes" id="UP000694892">
    <property type="component" value="Chromosome 9_10S"/>
</dbReference>
<feature type="compositionally biased region" description="Polar residues" evidence="11">
    <location>
        <begin position="403"/>
        <end position="413"/>
    </location>
</feature>
<dbReference type="GO" id="GO:0000978">
    <property type="term" value="F:RNA polymerase II cis-regulatory region sequence-specific DNA binding"/>
    <property type="evidence" value="ECO:0007669"/>
    <property type="project" value="TreeGrafter"/>
</dbReference>
<comment type="subcellular location">
    <subcellularLocation>
        <location evidence="1">Nucleus</location>
    </subcellularLocation>
</comment>
<sequence length="676" mass="74951">MSLVKERKPKKPHYIPRPPGKPFKFKCFQCPFTCNEKSHLFNHMKYGLCKNSITVVTDQDRITKNPKVNSIDQKQTSNEPFAKSSVPALNGFTNLESKTQHNVAREEVKDNLDLKNDAKHHLERTTVSKEVTLSLPVAISQINKPPSLDGAMRPSAFIPVGEHRLIKGTENPSIPELTSISAEPAKGVHSIKSAFHSLPTPWKSGLVSPDFSQKSSMPRYIHPMISEYPPQFYSEAGLPAVFSPYLFPQTECENPMLSVYSSPDQRPFLPHPLQSSGLPLPKPISAHFEHYRLLQQFQQNPQLHYGFYRPTEHPYLTYGLKVPSVPGLSKEHISHSMDSPACIYPSSHPSRLYPLEGFQKFFEIQKEISPVPAKNLDSKSDSDSVKMSPRAGSAATGSPGRPSPTNFTQNSQGHEGIFDLSNKSTSTSDIIGKDVTSGKAVRKSTDSQTIISRENSPSFRNNEVQSHSDSIIFTDDAVPHDNTIVPLNLSKKSEVEARDVDTVHNSNSNKECVGFMEMQDFPLNLSVKDSGSNHNTLCADERLSLPRQSTSPPIYQVIHTTDKRSPTSRGIHSLGIIENCDEQKQSAAVALCQLATSSPGVPLRGTEDEFPEKETVVPEQVHPRSPAAQETETDIGARGQKRTNSKDPGKSQSSNKKHKAVDSGRMFTLRKRPRVS</sequence>
<evidence type="ECO:0000313" key="13">
    <source>
        <dbReference type="EMBL" id="OCT60768.1"/>
    </source>
</evidence>
<dbReference type="Pfam" id="PF15269">
    <property type="entry name" value="zf-C2H2_7"/>
    <property type="match status" value="1"/>
</dbReference>
<dbReference type="GO" id="GO:1990841">
    <property type="term" value="F:promoter-specific chromatin binding"/>
    <property type="evidence" value="ECO:0007669"/>
    <property type="project" value="TreeGrafter"/>
</dbReference>
<evidence type="ECO:0000256" key="3">
    <source>
        <dbReference type="ARBA" id="ARBA00022771"/>
    </source>
</evidence>
<dbReference type="InterPro" id="IPR039064">
    <property type="entry name" value="ZNF750_Znf"/>
</dbReference>
<dbReference type="PANTHER" id="PTHR14678:SF1">
    <property type="entry name" value="ZINC FINGER PROTEIN 750"/>
    <property type="match status" value="1"/>
</dbReference>
<feature type="compositionally biased region" description="Polar residues" evidence="11">
    <location>
        <begin position="446"/>
        <end position="464"/>
    </location>
</feature>
<dbReference type="GO" id="GO:0030154">
    <property type="term" value="P:cell differentiation"/>
    <property type="evidence" value="ECO:0007669"/>
    <property type="project" value="UniProtKB-KW"/>
</dbReference>
<evidence type="ECO:0000256" key="9">
    <source>
        <dbReference type="ARBA" id="ARBA00023242"/>
    </source>
</evidence>
<evidence type="ECO:0000256" key="7">
    <source>
        <dbReference type="ARBA" id="ARBA00023159"/>
    </source>
</evidence>
<dbReference type="OMA" id="PSAYDHY"/>
<proteinExistence type="predicted"/>
<dbReference type="InterPro" id="IPR039363">
    <property type="entry name" value="ZNF750"/>
</dbReference>
<dbReference type="GO" id="GO:0005634">
    <property type="term" value="C:nucleus"/>
    <property type="evidence" value="ECO:0007669"/>
    <property type="project" value="UniProtKB-SubCell"/>
</dbReference>
<evidence type="ECO:0000256" key="8">
    <source>
        <dbReference type="ARBA" id="ARBA00023163"/>
    </source>
</evidence>
<keyword evidence="2" id="KW-0479">Metal-binding</keyword>
<dbReference type="AlphaFoldDB" id="A0A974H0X0"/>
<evidence type="ECO:0000256" key="4">
    <source>
        <dbReference type="ARBA" id="ARBA00022782"/>
    </source>
</evidence>
<keyword evidence="7" id="KW-0010">Activator</keyword>
<feature type="domain" description="Zinc finger protein 750-like zinc finger" evidence="12">
    <location>
        <begin position="6"/>
        <end position="57"/>
    </location>
</feature>
<keyword evidence="3" id="KW-0863">Zinc-finger</keyword>
<name>A0A974H0X0_XENLA</name>
<dbReference type="GO" id="GO:0001228">
    <property type="term" value="F:DNA-binding transcription activator activity, RNA polymerase II-specific"/>
    <property type="evidence" value="ECO:0007669"/>
    <property type="project" value="TreeGrafter"/>
</dbReference>
<evidence type="ECO:0000256" key="6">
    <source>
        <dbReference type="ARBA" id="ARBA00023015"/>
    </source>
</evidence>
<evidence type="ECO:0000256" key="10">
    <source>
        <dbReference type="ARBA" id="ARBA00040216"/>
    </source>
</evidence>
<gene>
    <name evidence="13" type="ORF">XELAEV_18046791mg</name>
</gene>
<keyword evidence="6" id="KW-0805">Transcription regulation</keyword>
<evidence type="ECO:0000256" key="2">
    <source>
        <dbReference type="ARBA" id="ARBA00022723"/>
    </source>
</evidence>
<dbReference type="PANTHER" id="PTHR14678">
    <property type="entry name" value="PROLINE-RICH PROTEIN 35-RELATED"/>
    <property type="match status" value="1"/>
</dbReference>
<reference evidence="14" key="1">
    <citation type="journal article" date="2016" name="Nature">
        <title>Genome evolution in the allotetraploid frog Xenopus laevis.</title>
        <authorList>
            <person name="Session A.M."/>
            <person name="Uno Y."/>
            <person name="Kwon T."/>
            <person name="Chapman J.A."/>
            <person name="Toyoda A."/>
            <person name="Takahashi S."/>
            <person name="Fukui A."/>
            <person name="Hikosaka A."/>
            <person name="Suzuki A."/>
            <person name="Kondo M."/>
            <person name="van Heeringen S.J."/>
            <person name="Quigley I."/>
            <person name="Heinz S."/>
            <person name="Ogino H."/>
            <person name="Ochi H."/>
            <person name="Hellsten U."/>
            <person name="Lyons J.B."/>
            <person name="Simakov O."/>
            <person name="Putnam N."/>
            <person name="Stites J."/>
            <person name="Kuroki Y."/>
            <person name="Tanaka T."/>
            <person name="Michiue T."/>
            <person name="Watanabe M."/>
            <person name="Bogdanovic O."/>
            <person name="Lister R."/>
            <person name="Georgiou G."/>
            <person name="Paranjpe S.S."/>
            <person name="van Kruijsbergen I."/>
            <person name="Shu S."/>
            <person name="Carlson J."/>
            <person name="Kinoshita T."/>
            <person name="Ohta Y."/>
            <person name="Mawaribuchi S."/>
            <person name="Jenkins J."/>
            <person name="Grimwood J."/>
            <person name="Schmutz J."/>
            <person name="Mitros T."/>
            <person name="Mozaffari S.V."/>
            <person name="Suzuki Y."/>
            <person name="Haramoto Y."/>
            <person name="Yamamoto T.S."/>
            <person name="Takagi C."/>
            <person name="Heald R."/>
            <person name="Miller K."/>
            <person name="Haudenschild C."/>
            <person name="Kitzman J."/>
            <person name="Nakayama T."/>
            <person name="Izutsu Y."/>
            <person name="Robert J."/>
            <person name="Fortriede J."/>
            <person name="Burns K."/>
            <person name="Lotay V."/>
            <person name="Karimi K."/>
            <person name="Yasuoka Y."/>
            <person name="Dichmann D.S."/>
            <person name="Flajnik M.F."/>
            <person name="Houston D.W."/>
            <person name="Shendure J."/>
            <person name="DuPasquier L."/>
            <person name="Vize P.D."/>
            <person name="Zorn A.M."/>
            <person name="Ito M."/>
            <person name="Marcotte E.M."/>
            <person name="Wallingford J.B."/>
            <person name="Ito Y."/>
            <person name="Asashima M."/>
            <person name="Ueno N."/>
            <person name="Matsuda Y."/>
            <person name="Veenstra G.J."/>
            <person name="Fujiyama A."/>
            <person name="Harland R.M."/>
            <person name="Taira M."/>
            <person name="Rokhsar D.S."/>
        </authorList>
    </citation>
    <scope>NUCLEOTIDE SEQUENCE [LARGE SCALE GENOMIC DNA]</scope>
    <source>
        <strain evidence="14">J</strain>
    </source>
</reference>
<evidence type="ECO:0000256" key="1">
    <source>
        <dbReference type="ARBA" id="ARBA00004123"/>
    </source>
</evidence>
<keyword evidence="4" id="KW-0221">Differentiation</keyword>
<dbReference type="GO" id="GO:0008544">
    <property type="term" value="P:epidermis development"/>
    <property type="evidence" value="ECO:0007669"/>
    <property type="project" value="TreeGrafter"/>
</dbReference>
<accession>A0A974H0X0</accession>